<sequence>MDQLNNPKDDLKLVFDVETFNAPNFNVERFLDRTRHSGSLDDIHRDLRIFLQDIQSRMVTLINDDYTDFVKLSTSLHALNDAKQGLATAQETAWGDYNKSTADTEKLVSFVSQKLDEVLKSRQQQFRLSLQLARATAIKNLNDDLKHRPKFAELFWLQKVREHVAILRA</sequence>
<proteinExistence type="predicted"/>
<dbReference type="Proteomes" id="UP000887576">
    <property type="component" value="Unplaced"/>
</dbReference>
<evidence type="ECO:0000313" key="2">
    <source>
        <dbReference type="WBParaSite" id="JU765_v2.g15458.t1"/>
    </source>
</evidence>
<name>A0AC34QDL2_9BILA</name>
<reference evidence="2" key="1">
    <citation type="submission" date="2022-11" db="UniProtKB">
        <authorList>
            <consortium name="WormBaseParasite"/>
        </authorList>
    </citation>
    <scope>IDENTIFICATION</scope>
</reference>
<accession>A0AC34QDL2</accession>
<dbReference type="WBParaSite" id="JU765_v2.g15458.t1">
    <property type="protein sequence ID" value="JU765_v2.g15458.t1"/>
    <property type="gene ID" value="JU765_v2.g15458"/>
</dbReference>
<evidence type="ECO:0000313" key="1">
    <source>
        <dbReference type="Proteomes" id="UP000887576"/>
    </source>
</evidence>
<organism evidence="1 2">
    <name type="scientific">Panagrolaimus sp. JU765</name>
    <dbReference type="NCBI Taxonomy" id="591449"/>
    <lineage>
        <taxon>Eukaryota</taxon>
        <taxon>Metazoa</taxon>
        <taxon>Ecdysozoa</taxon>
        <taxon>Nematoda</taxon>
        <taxon>Chromadorea</taxon>
        <taxon>Rhabditida</taxon>
        <taxon>Tylenchina</taxon>
        <taxon>Panagrolaimomorpha</taxon>
        <taxon>Panagrolaimoidea</taxon>
        <taxon>Panagrolaimidae</taxon>
        <taxon>Panagrolaimus</taxon>
    </lineage>
</organism>
<protein>
    <submittedName>
        <fullName evidence="2">Conserved oligomeric Golgi complex subunit 2</fullName>
    </submittedName>
</protein>